<dbReference type="InterPro" id="IPR000182">
    <property type="entry name" value="GNAT_dom"/>
</dbReference>
<gene>
    <name evidence="9" type="ORF">CALVIDRAFT_538972</name>
</gene>
<keyword evidence="3 6" id="KW-0808">Transferase</keyword>
<evidence type="ECO:0000313" key="9">
    <source>
        <dbReference type="EMBL" id="KZO94520.1"/>
    </source>
</evidence>
<feature type="region of interest" description="Disordered" evidence="7">
    <location>
        <begin position="169"/>
        <end position="190"/>
    </location>
</feature>
<dbReference type="PROSITE" id="PS51186">
    <property type="entry name" value="GNAT"/>
    <property type="match status" value="1"/>
</dbReference>
<dbReference type="STRING" id="1330018.A0A167KD64"/>
<dbReference type="InterPro" id="IPR039143">
    <property type="entry name" value="GNPNAT1-like"/>
</dbReference>
<name>A0A167KD64_CALVF</name>
<dbReference type="PANTHER" id="PTHR13355:SF11">
    <property type="entry name" value="GLUCOSAMINE 6-PHOSPHATE N-ACETYLTRANSFERASE"/>
    <property type="match status" value="1"/>
</dbReference>
<evidence type="ECO:0000256" key="1">
    <source>
        <dbReference type="ARBA" id="ARBA00004832"/>
    </source>
</evidence>
<dbReference type="UniPathway" id="UPA00113">
    <property type="reaction ID" value="UER00529"/>
</dbReference>
<dbReference type="Pfam" id="PF00583">
    <property type="entry name" value="Acetyltransf_1"/>
    <property type="match status" value="1"/>
</dbReference>
<dbReference type="AlphaFoldDB" id="A0A167KD64"/>
<dbReference type="EC" id="2.3.1.4" evidence="6"/>
<dbReference type="OrthoDB" id="10039976at2759"/>
<accession>A0A167KD64</accession>
<evidence type="ECO:0000256" key="3">
    <source>
        <dbReference type="ARBA" id="ARBA00022679"/>
    </source>
</evidence>
<evidence type="ECO:0000256" key="7">
    <source>
        <dbReference type="SAM" id="MobiDB-lite"/>
    </source>
</evidence>
<evidence type="ECO:0000256" key="5">
    <source>
        <dbReference type="ARBA" id="ARBA00048964"/>
    </source>
</evidence>
<comment type="similarity">
    <text evidence="2 6">Belongs to the acetyltransferase family. GNA1 subfamily.</text>
</comment>
<dbReference type="SUPFAM" id="SSF55729">
    <property type="entry name" value="Acyl-CoA N-acyltransferases (Nat)"/>
    <property type="match status" value="1"/>
</dbReference>
<feature type="domain" description="N-acetyltransferase" evidence="8">
    <location>
        <begin position="17"/>
        <end position="168"/>
    </location>
</feature>
<dbReference type="InterPro" id="IPR016181">
    <property type="entry name" value="Acyl_CoA_acyltransferase"/>
</dbReference>
<evidence type="ECO:0000256" key="4">
    <source>
        <dbReference type="ARBA" id="ARBA00023315"/>
    </source>
</evidence>
<sequence>MSLFPASLLPPSSLSDLVLRPLHKDDHLLGHLDVLAVLSPTPPLSAEQYAAICESMTSRPETYYPIVVFAPSQHKIVATATLLVERKFLRAGGLVGHIEDVAVSSLAQGRGLGKVLVVTLAALAEKLGCYKCILDCSKENIPFYEKCGFYHKEYEMVQYFGAAKKPLPATPTPTSSAPAPEPSPSKAANL</sequence>
<dbReference type="EMBL" id="KV417294">
    <property type="protein sequence ID" value="KZO94520.1"/>
    <property type="molecule type" value="Genomic_DNA"/>
</dbReference>
<comment type="pathway">
    <text evidence="1 6">Nucleotide-sugar biosynthesis; UDP-N-acetyl-alpha-D-glucosamine biosynthesis; N-acetyl-alpha-D-glucosamine 1-phosphate from alpha-D-glucosamine 6-phosphate (route I): step 1/2.</text>
</comment>
<evidence type="ECO:0000259" key="8">
    <source>
        <dbReference type="PROSITE" id="PS51186"/>
    </source>
</evidence>
<dbReference type="Proteomes" id="UP000076738">
    <property type="component" value="Unassembled WGS sequence"/>
</dbReference>
<dbReference type="GO" id="GO:0004343">
    <property type="term" value="F:glucosamine 6-phosphate N-acetyltransferase activity"/>
    <property type="evidence" value="ECO:0007669"/>
    <property type="project" value="UniProtKB-UniRule"/>
</dbReference>
<dbReference type="CDD" id="cd04301">
    <property type="entry name" value="NAT_SF"/>
    <property type="match status" value="1"/>
</dbReference>
<keyword evidence="4 6" id="KW-0012">Acyltransferase</keyword>
<dbReference type="Gene3D" id="3.40.630.30">
    <property type="match status" value="1"/>
</dbReference>
<keyword evidence="10" id="KW-1185">Reference proteome</keyword>
<reference evidence="9 10" key="1">
    <citation type="journal article" date="2016" name="Mol. Biol. Evol.">
        <title>Comparative Genomics of Early-Diverging Mushroom-Forming Fungi Provides Insights into the Origins of Lignocellulose Decay Capabilities.</title>
        <authorList>
            <person name="Nagy L.G."/>
            <person name="Riley R."/>
            <person name="Tritt A."/>
            <person name="Adam C."/>
            <person name="Daum C."/>
            <person name="Floudas D."/>
            <person name="Sun H."/>
            <person name="Yadav J.S."/>
            <person name="Pangilinan J."/>
            <person name="Larsson K.H."/>
            <person name="Matsuura K."/>
            <person name="Barry K."/>
            <person name="Labutti K."/>
            <person name="Kuo R."/>
            <person name="Ohm R.A."/>
            <person name="Bhattacharya S.S."/>
            <person name="Shirouzu T."/>
            <person name="Yoshinaga Y."/>
            <person name="Martin F.M."/>
            <person name="Grigoriev I.V."/>
            <person name="Hibbett D.S."/>
        </authorList>
    </citation>
    <scope>NUCLEOTIDE SEQUENCE [LARGE SCALE GENOMIC DNA]</scope>
    <source>
        <strain evidence="9 10">TUFC12733</strain>
    </source>
</reference>
<proteinExistence type="inferred from homology"/>
<evidence type="ECO:0000256" key="6">
    <source>
        <dbReference type="RuleBase" id="RU365086"/>
    </source>
</evidence>
<dbReference type="PANTHER" id="PTHR13355">
    <property type="entry name" value="GLUCOSAMINE 6-PHOSPHATE N-ACETYLTRANSFERASE"/>
    <property type="match status" value="1"/>
</dbReference>
<dbReference type="FunFam" id="3.40.630.30:FF:000105">
    <property type="entry name" value="Glucosamine 6-phosphate N-acetyltransferase"/>
    <property type="match status" value="1"/>
</dbReference>
<evidence type="ECO:0000313" key="10">
    <source>
        <dbReference type="Proteomes" id="UP000076738"/>
    </source>
</evidence>
<comment type="catalytic activity">
    <reaction evidence="5 6">
        <text>D-glucosamine 6-phosphate + acetyl-CoA = N-acetyl-D-glucosamine 6-phosphate + CoA + H(+)</text>
        <dbReference type="Rhea" id="RHEA:10292"/>
        <dbReference type="ChEBI" id="CHEBI:15378"/>
        <dbReference type="ChEBI" id="CHEBI:57287"/>
        <dbReference type="ChEBI" id="CHEBI:57288"/>
        <dbReference type="ChEBI" id="CHEBI:57513"/>
        <dbReference type="ChEBI" id="CHEBI:58725"/>
        <dbReference type="EC" id="2.3.1.4"/>
    </reaction>
</comment>
<protein>
    <recommendedName>
        <fullName evidence="6">Glucosamine 6-phosphate N-acetyltransferase</fullName>
        <ecNumber evidence="6">2.3.1.4</ecNumber>
    </recommendedName>
</protein>
<evidence type="ECO:0000256" key="2">
    <source>
        <dbReference type="ARBA" id="ARBA00006048"/>
    </source>
</evidence>
<dbReference type="GO" id="GO:0006048">
    <property type="term" value="P:UDP-N-acetylglucosamine biosynthetic process"/>
    <property type="evidence" value="ECO:0007669"/>
    <property type="project" value="UniProtKB-UniRule"/>
</dbReference>
<organism evidence="9 10">
    <name type="scientific">Calocera viscosa (strain TUFC12733)</name>
    <dbReference type="NCBI Taxonomy" id="1330018"/>
    <lineage>
        <taxon>Eukaryota</taxon>
        <taxon>Fungi</taxon>
        <taxon>Dikarya</taxon>
        <taxon>Basidiomycota</taxon>
        <taxon>Agaricomycotina</taxon>
        <taxon>Dacrymycetes</taxon>
        <taxon>Dacrymycetales</taxon>
        <taxon>Dacrymycetaceae</taxon>
        <taxon>Calocera</taxon>
    </lineage>
</organism>